<evidence type="ECO:0000256" key="1">
    <source>
        <dbReference type="SAM" id="MobiDB-lite"/>
    </source>
</evidence>
<dbReference type="EMBL" id="VLLL01000006">
    <property type="protein sequence ID" value="TWJ12705.1"/>
    <property type="molecule type" value="Genomic_DNA"/>
</dbReference>
<dbReference type="AlphaFoldDB" id="A0A562V4D3"/>
<feature type="region of interest" description="Disordered" evidence="1">
    <location>
        <begin position="1"/>
        <end position="31"/>
    </location>
</feature>
<keyword evidence="4" id="KW-1185">Reference proteome</keyword>
<organism evidence="3 4">
    <name type="scientific">Stackebrandtia albiflava</name>
    <dbReference type="NCBI Taxonomy" id="406432"/>
    <lineage>
        <taxon>Bacteria</taxon>
        <taxon>Bacillati</taxon>
        <taxon>Actinomycetota</taxon>
        <taxon>Actinomycetes</taxon>
        <taxon>Glycomycetales</taxon>
        <taxon>Glycomycetaceae</taxon>
        <taxon>Stackebrandtia</taxon>
    </lineage>
</organism>
<dbReference type="Gene3D" id="3.10.180.10">
    <property type="entry name" value="2,3-Dihydroxybiphenyl 1,2-Dioxygenase, domain 1"/>
    <property type="match status" value="1"/>
</dbReference>
<comment type="caution">
    <text evidence="3">The sequence shown here is derived from an EMBL/GenBank/DDBJ whole genome shotgun (WGS) entry which is preliminary data.</text>
</comment>
<reference evidence="3 4" key="1">
    <citation type="journal article" date="2013" name="Stand. Genomic Sci.">
        <title>Genomic Encyclopedia of Type Strains, Phase I: The one thousand microbial genomes (KMG-I) project.</title>
        <authorList>
            <person name="Kyrpides N.C."/>
            <person name="Woyke T."/>
            <person name="Eisen J.A."/>
            <person name="Garrity G."/>
            <person name="Lilburn T.G."/>
            <person name="Beck B.J."/>
            <person name="Whitman W.B."/>
            <person name="Hugenholtz P."/>
            <person name="Klenk H.P."/>
        </authorList>
    </citation>
    <scope>NUCLEOTIDE SEQUENCE [LARGE SCALE GENOMIC DNA]</scope>
    <source>
        <strain evidence="3 4">DSM 45044</strain>
    </source>
</reference>
<evidence type="ECO:0000313" key="4">
    <source>
        <dbReference type="Proteomes" id="UP000321617"/>
    </source>
</evidence>
<dbReference type="Proteomes" id="UP000321617">
    <property type="component" value="Unassembled WGS sequence"/>
</dbReference>
<dbReference type="InterPro" id="IPR041581">
    <property type="entry name" value="Glyoxalase_6"/>
</dbReference>
<dbReference type="Pfam" id="PF18029">
    <property type="entry name" value="Glyoxalase_6"/>
    <property type="match status" value="1"/>
</dbReference>
<feature type="compositionally biased region" description="Low complexity" evidence="1">
    <location>
        <begin position="1"/>
        <end position="14"/>
    </location>
</feature>
<proteinExistence type="predicted"/>
<dbReference type="SUPFAM" id="SSF54593">
    <property type="entry name" value="Glyoxalase/Bleomycin resistance protein/Dihydroxybiphenyl dioxygenase"/>
    <property type="match status" value="1"/>
</dbReference>
<evidence type="ECO:0000313" key="3">
    <source>
        <dbReference type="EMBL" id="TWJ12705.1"/>
    </source>
</evidence>
<accession>A0A562V4D3</accession>
<name>A0A562V4D3_9ACTN</name>
<gene>
    <name evidence="3" type="ORF">LX16_3469</name>
</gene>
<evidence type="ECO:0000259" key="2">
    <source>
        <dbReference type="Pfam" id="PF18029"/>
    </source>
</evidence>
<sequence length="156" mass="17573">MTPVRPGRPRTVGPHGNRLPGIPTERDPNGVVPERWRRSDRWGVVWDTDDVPTLTRFYSALRGRRIWKMDEEGSASDSGEGVAYLGVRFNPDYVHPEWPAPSGAQQMMPHLDFQVTDLAAETARTVSSGAEPCEHRPQDDVRVLRDPVGHPFCLYT</sequence>
<dbReference type="InterPro" id="IPR029068">
    <property type="entry name" value="Glyas_Bleomycin-R_OHBP_Dase"/>
</dbReference>
<protein>
    <recommendedName>
        <fullName evidence="2">Glyoxalase-like domain-containing protein</fullName>
    </recommendedName>
</protein>
<feature type="domain" description="Glyoxalase-like" evidence="2">
    <location>
        <begin position="44"/>
        <end position="154"/>
    </location>
</feature>